<keyword evidence="1" id="KW-0472">Membrane</keyword>
<dbReference type="Gene3D" id="3.90.550.20">
    <property type="match status" value="1"/>
</dbReference>
<dbReference type="Proteomes" id="UP000242254">
    <property type="component" value="Unassembled WGS sequence"/>
</dbReference>
<proteinExistence type="predicted"/>
<protein>
    <recommendedName>
        <fullName evidence="4">Nucleotide-diphospho-sugar transferase domain-containing protein</fullName>
    </recommendedName>
</protein>
<dbReference type="RefSeq" id="XP_023471043.1">
    <property type="nucleotide sequence ID" value="XM_023607808.1"/>
</dbReference>
<keyword evidence="1" id="KW-1133">Transmembrane helix</keyword>
<accession>A0A2G4T8J3</accession>
<dbReference type="AlphaFoldDB" id="A0A2G4T8J3"/>
<sequence>MQIWNNKKGLLTKIHLGQLCFVFAKWTCITLVGLLLSFFLFYKVDLNAHVFLRESLASIKVNKEPLYCFSNHTAIQQHAIIIPTAIDEDTCFDYASLIHPNATTVTTNTVFHTLLIDELFTKRHFDTIQSFLLTQPSSQLTLWITRKEQLDSPHWKALSDKDNLQYRIISTADLTTSFDSIRPSSELLPLLILYQHGGVWFNMDILFIRDLAPLLDQEWMSQGDCHETKSKRFTGPLMHFSRRSPYLCEMIQQASRVAAVGPLLYSHVYDQCIMNGVKPWTVLPWCYMDPSDCSTGVSRSYSLSELDKSKLLKAFVYHLRPFWKGYFYDPVYDYLATRQTVY</sequence>
<evidence type="ECO:0000313" key="2">
    <source>
        <dbReference type="EMBL" id="PHZ17335.1"/>
    </source>
</evidence>
<dbReference type="STRING" id="1340429.A0A2G4T8J3"/>
<feature type="transmembrane region" description="Helical" evidence="1">
    <location>
        <begin position="21"/>
        <end position="42"/>
    </location>
</feature>
<gene>
    <name evidence="2" type="ORF">RHIMIDRAFT_232769</name>
</gene>
<evidence type="ECO:0000256" key="1">
    <source>
        <dbReference type="SAM" id="Phobius"/>
    </source>
</evidence>
<organism evidence="2 3">
    <name type="scientific">Rhizopus microsporus ATCC 52813</name>
    <dbReference type="NCBI Taxonomy" id="1340429"/>
    <lineage>
        <taxon>Eukaryota</taxon>
        <taxon>Fungi</taxon>
        <taxon>Fungi incertae sedis</taxon>
        <taxon>Mucoromycota</taxon>
        <taxon>Mucoromycotina</taxon>
        <taxon>Mucoromycetes</taxon>
        <taxon>Mucorales</taxon>
        <taxon>Mucorineae</taxon>
        <taxon>Rhizopodaceae</taxon>
        <taxon>Rhizopus</taxon>
    </lineage>
</organism>
<name>A0A2G4T8J3_RHIZD</name>
<dbReference type="GeneID" id="35438798"/>
<reference evidence="2 3" key="1">
    <citation type="journal article" date="2016" name="Proc. Natl. Acad. Sci. U.S.A.">
        <title>Lipid metabolic changes in an early divergent fungus govern the establishment of a mutualistic symbiosis with endobacteria.</title>
        <authorList>
            <person name="Lastovetsky O.A."/>
            <person name="Gaspar M.L."/>
            <person name="Mondo S.J."/>
            <person name="LaButti K.M."/>
            <person name="Sandor L."/>
            <person name="Grigoriev I.V."/>
            <person name="Henry S.A."/>
            <person name="Pawlowska T.E."/>
        </authorList>
    </citation>
    <scope>NUCLEOTIDE SEQUENCE [LARGE SCALE GENOMIC DNA]</scope>
    <source>
        <strain evidence="2 3">ATCC 52813</strain>
    </source>
</reference>
<evidence type="ECO:0008006" key="4">
    <source>
        <dbReference type="Google" id="ProtNLM"/>
    </source>
</evidence>
<dbReference type="EMBL" id="KZ303842">
    <property type="protein sequence ID" value="PHZ17335.1"/>
    <property type="molecule type" value="Genomic_DNA"/>
</dbReference>
<keyword evidence="1" id="KW-0812">Transmembrane</keyword>
<keyword evidence="3" id="KW-1185">Reference proteome</keyword>
<evidence type="ECO:0000313" key="3">
    <source>
        <dbReference type="Proteomes" id="UP000242254"/>
    </source>
</evidence>